<evidence type="ECO:0000313" key="4">
    <source>
        <dbReference type="Proteomes" id="UP000663834"/>
    </source>
</evidence>
<evidence type="ECO:0000259" key="1">
    <source>
        <dbReference type="Pfam" id="PF01926"/>
    </source>
</evidence>
<gene>
    <name evidence="3" type="ORF">GIL414_LOCUS5840</name>
    <name evidence="2" type="ORF">KQP761_LOCUS8759</name>
</gene>
<dbReference type="InterPro" id="IPR006073">
    <property type="entry name" value="GTP-bd"/>
</dbReference>
<dbReference type="InterPro" id="IPR027417">
    <property type="entry name" value="P-loop_NTPase"/>
</dbReference>
<dbReference type="EMBL" id="CAJOBJ010001592">
    <property type="protein sequence ID" value="CAF3886904.1"/>
    <property type="molecule type" value="Genomic_DNA"/>
</dbReference>
<name>A0A815JH18_9BILA</name>
<dbReference type="Gene3D" id="3.40.50.300">
    <property type="entry name" value="P-loop containing nucleotide triphosphate hydrolases"/>
    <property type="match status" value="1"/>
</dbReference>
<dbReference type="Proteomes" id="UP000663834">
    <property type="component" value="Unassembled WGS sequence"/>
</dbReference>
<comment type="caution">
    <text evidence="2">The sequence shown here is derived from an EMBL/GenBank/DDBJ whole genome shotgun (WGS) entry which is preliminary data.</text>
</comment>
<dbReference type="AlphaFoldDB" id="A0A815JH18"/>
<feature type="domain" description="G" evidence="1">
    <location>
        <begin position="147"/>
        <end position="273"/>
    </location>
</feature>
<dbReference type="CDD" id="cd00882">
    <property type="entry name" value="Ras_like_GTPase"/>
    <property type="match status" value="1"/>
</dbReference>
<evidence type="ECO:0000313" key="3">
    <source>
        <dbReference type="EMBL" id="CAF3886904.1"/>
    </source>
</evidence>
<proteinExistence type="predicted"/>
<sequence>MIDTWLYNNELVNVLLAATRVEIPVEVLKYAGCYSAAVVRYGFFNDYKKTLKSLIQITASLLLSTDEVIDENENEWQILNRVVECDWSRKLTEAKSPQELDTMWAQIFTSEPLKEIPSEHRCKFINVIKICCQLSAMREILAGQPPKVVITGQSQTGKSTLFEYLTGRNLKERRDVTNFNTRMSLQSPAFIKLDDKSKDGKISDGSVLQIHLVDSPGDDDATGQSGTLLDLSLKAANLFIMVTTLKDINQMNTIKLLKKILDNTQVKILVLINQVDLRLKEEWENFRKRDSYTRQDSDDEGTDNFKSDQEFSRCKILEEMVRRPKEELINGLQEDDTVVKNRVTFQTVILKGFNEFYKTFDEPGFREKVHKSNVNKWIKQNLINFTDSKQA</sequence>
<dbReference type="Pfam" id="PF01926">
    <property type="entry name" value="MMR_HSR1"/>
    <property type="match status" value="1"/>
</dbReference>
<dbReference type="Proteomes" id="UP000681720">
    <property type="component" value="Unassembled WGS sequence"/>
</dbReference>
<protein>
    <recommendedName>
        <fullName evidence="1">G domain-containing protein</fullName>
    </recommendedName>
</protein>
<dbReference type="EMBL" id="CAJNOW010003443">
    <property type="protein sequence ID" value="CAF1381962.1"/>
    <property type="molecule type" value="Genomic_DNA"/>
</dbReference>
<dbReference type="SUPFAM" id="SSF52540">
    <property type="entry name" value="P-loop containing nucleoside triphosphate hydrolases"/>
    <property type="match status" value="1"/>
</dbReference>
<evidence type="ECO:0000313" key="2">
    <source>
        <dbReference type="EMBL" id="CAF1381962.1"/>
    </source>
</evidence>
<dbReference type="OrthoDB" id="10180640at2759"/>
<reference evidence="2" key="1">
    <citation type="submission" date="2021-02" db="EMBL/GenBank/DDBJ databases">
        <authorList>
            <person name="Nowell W R."/>
        </authorList>
    </citation>
    <scope>NUCLEOTIDE SEQUENCE</scope>
</reference>
<organism evidence="2 4">
    <name type="scientific">Rotaria magnacalcarata</name>
    <dbReference type="NCBI Taxonomy" id="392030"/>
    <lineage>
        <taxon>Eukaryota</taxon>
        <taxon>Metazoa</taxon>
        <taxon>Spiralia</taxon>
        <taxon>Gnathifera</taxon>
        <taxon>Rotifera</taxon>
        <taxon>Eurotatoria</taxon>
        <taxon>Bdelloidea</taxon>
        <taxon>Philodinida</taxon>
        <taxon>Philodinidae</taxon>
        <taxon>Rotaria</taxon>
    </lineage>
</organism>
<dbReference type="GO" id="GO:0005525">
    <property type="term" value="F:GTP binding"/>
    <property type="evidence" value="ECO:0007669"/>
    <property type="project" value="InterPro"/>
</dbReference>
<accession>A0A815JH18</accession>